<feature type="region of interest" description="Disordered" evidence="1">
    <location>
        <begin position="49"/>
        <end position="107"/>
    </location>
</feature>
<dbReference type="AlphaFoldDB" id="A0A1G8TD27"/>
<organism evidence="2 3">
    <name type="scientific">Pseudomonas indica</name>
    <dbReference type="NCBI Taxonomy" id="137658"/>
    <lineage>
        <taxon>Bacteria</taxon>
        <taxon>Pseudomonadati</taxon>
        <taxon>Pseudomonadota</taxon>
        <taxon>Gammaproteobacteria</taxon>
        <taxon>Pseudomonadales</taxon>
        <taxon>Pseudomonadaceae</taxon>
        <taxon>Pseudomonas</taxon>
    </lineage>
</organism>
<evidence type="ECO:0000313" key="2">
    <source>
        <dbReference type="EMBL" id="SDJ39476.1"/>
    </source>
</evidence>
<dbReference type="Proteomes" id="UP000198706">
    <property type="component" value="Unassembled WGS sequence"/>
</dbReference>
<dbReference type="STRING" id="137658.SAMN05216186_101336"/>
<keyword evidence="3" id="KW-1185">Reference proteome</keyword>
<feature type="region of interest" description="Disordered" evidence="1">
    <location>
        <begin position="170"/>
        <end position="190"/>
    </location>
</feature>
<protein>
    <submittedName>
        <fullName evidence="2">Uncharacterized protein</fullName>
    </submittedName>
</protein>
<sequence length="190" mass="21410">MCPIQPIRMGMRPRTLRVRLQRAGAERPGMGFPRGSVGTIRNSLPTESFASRAGSYPCVQSTRTDRSHAPRGNAASDAPRPLAASGRGAPWQRVPTRERGNHQKFAPHRKLRQQSWLLPMCSIHPYRSFPRSAWECSLGRSASACSERDAERPDRGSHAERGNHRLYLPWECLAPTRPSPPSGRRSRRRR</sequence>
<dbReference type="EMBL" id="FNFD01000001">
    <property type="protein sequence ID" value="SDJ39476.1"/>
    <property type="molecule type" value="Genomic_DNA"/>
</dbReference>
<gene>
    <name evidence="2" type="ORF">SAMN05216186_101336</name>
</gene>
<evidence type="ECO:0000256" key="1">
    <source>
        <dbReference type="SAM" id="MobiDB-lite"/>
    </source>
</evidence>
<reference evidence="2 3" key="1">
    <citation type="submission" date="2016-10" db="EMBL/GenBank/DDBJ databases">
        <authorList>
            <person name="de Groot N.N."/>
        </authorList>
    </citation>
    <scope>NUCLEOTIDE SEQUENCE [LARGE SCALE GENOMIC DNA]</scope>
    <source>
        <strain evidence="2 3">JCM 21544</strain>
    </source>
</reference>
<accession>A0A1G8TD27</accession>
<name>A0A1G8TD27_9PSED</name>
<evidence type="ECO:0000313" key="3">
    <source>
        <dbReference type="Proteomes" id="UP000198706"/>
    </source>
</evidence>
<proteinExistence type="predicted"/>